<dbReference type="Gene3D" id="3.30.300.30">
    <property type="match status" value="1"/>
</dbReference>
<dbReference type="EMBL" id="LUEZ02000184">
    <property type="protein sequence ID" value="RDB15274.1"/>
    <property type="molecule type" value="Genomic_DNA"/>
</dbReference>
<evidence type="ECO:0000259" key="3">
    <source>
        <dbReference type="Pfam" id="PF13193"/>
    </source>
</evidence>
<dbReference type="FunCoup" id="A0A369J713">
    <property type="interactions" value="322"/>
</dbReference>
<dbReference type="PANTHER" id="PTHR24096">
    <property type="entry name" value="LONG-CHAIN-FATTY-ACID--COA LIGASE"/>
    <property type="match status" value="1"/>
</dbReference>
<name>A0A369J713_HYPMA</name>
<dbReference type="OrthoDB" id="6509636at2759"/>
<dbReference type="Pfam" id="PF13193">
    <property type="entry name" value="AMP-binding_C"/>
    <property type="match status" value="1"/>
</dbReference>
<dbReference type="AlphaFoldDB" id="A0A369J713"/>
<dbReference type="PANTHER" id="PTHR24096:SF422">
    <property type="entry name" value="BCDNA.GH02901"/>
    <property type="match status" value="1"/>
</dbReference>
<evidence type="ECO:0000256" key="1">
    <source>
        <dbReference type="SAM" id="Phobius"/>
    </source>
</evidence>
<organism evidence="4 5">
    <name type="scientific">Hypsizygus marmoreus</name>
    <name type="common">White beech mushroom</name>
    <name type="synonym">Agaricus marmoreus</name>
    <dbReference type="NCBI Taxonomy" id="39966"/>
    <lineage>
        <taxon>Eukaryota</taxon>
        <taxon>Fungi</taxon>
        <taxon>Dikarya</taxon>
        <taxon>Basidiomycota</taxon>
        <taxon>Agaricomycotina</taxon>
        <taxon>Agaricomycetes</taxon>
        <taxon>Agaricomycetidae</taxon>
        <taxon>Agaricales</taxon>
        <taxon>Tricholomatineae</taxon>
        <taxon>Lyophyllaceae</taxon>
        <taxon>Hypsizygus</taxon>
    </lineage>
</organism>
<dbReference type="InterPro" id="IPR020845">
    <property type="entry name" value="AMP-binding_CS"/>
</dbReference>
<dbReference type="InterPro" id="IPR042099">
    <property type="entry name" value="ANL_N_sf"/>
</dbReference>
<dbReference type="GO" id="GO:0016405">
    <property type="term" value="F:CoA-ligase activity"/>
    <property type="evidence" value="ECO:0007669"/>
    <property type="project" value="TreeGrafter"/>
</dbReference>
<protein>
    <submittedName>
        <fullName evidence="4">4-coumarate--CoA ligase-like 7</fullName>
    </submittedName>
</protein>
<dbReference type="InterPro" id="IPR025110">
    <property type="entry name" value="AMP-bd_C"/>
</dbReference>
<dbReference type="Proteomes" id="UP000076154">
    <property type="component" value="Unassembled WGS sequence"/>
</dbReference>
<feature type="transmembrane region" description="Helical" evidence="1">
    <location>
        <begin position="256"/>
        <end position="279"/>
    </location>
</feature>
<dbReference type="InterPro" id="IPR045851">
    <property type="entry name" value="AMP-bd_C_sf"/>
</dbReference>
<accession>A0A369J713</accession>
<dbReference type="Gene3D" id="3.40.50.12780">
    <property type="entry name" value="N-terminal domain of ligase-like"/>
    <property type="match status" value="1"/>
</dbReference>
<evidence type="ECO:0000313" key="4">
    <source>
        <dbReference type="EMBL" id="RDB15274.1"/>
    </source>
</evidence>
<gene>
    <name evidence="4" type="primary">4CLL7_2</name>
    <name evidence="4" type="ORF">Hypma_004799</name>
</gene>
<dbReference type="Pfam" id="PF00501">
    <property type="entry name" value="AMP-binding"/>
    <property type="match status" value="1"/>
</dbReference>
<sequence>MTEISSYIAALPHIPDDLTLARFMLDYQHPFKPIRYGIPCLIEDKTGRQLSIEQLREDTQRLAGTLHHVYHIGENDVVMIFSPNHVDYPTVLWATFKLGGIVSCSNPQFTAAELSNQLMTSKASFVIGHSSNIDTALSAAHLAGLSSDRVILLDERSPRKGNLVMPSVQELIHESQYQAFPFQERMLEPGEGKTKVALLSWSSGTTGKPKAVAISHHALIANVIQMAVHNQVGKAYSPRGSRSFRPGDVAIGVLPFYHVAGLVIGLHFALFCAMSVVVVEKYNILNTLESIVRHRITHLIVVPPQAIDLCKHPAVGSHDLSLVKYVMIGAAPLSREIQFQLYDVFPDAQIGQAYGLTEMTTTLAMIEGTQKRSPLGSGGRLLPGVEARVIKPDGSLAQCGEQGELIVKGPAAALGYLNDDQATKETFVNGWIRTGDQVSISESNEVFVVDRLKELLKVRGFQVAPAEIEGCLLAHPDITDCCVIGIPDEYSGELPFAYIVLSPDAHERTAFDVSAETELKLSIVKYIADRKVSYKQLKGGVQVVDQIPKNGSGKLLRRLLRKRAKEHSKLRARL</sequence>
<feature type="domain" description="AMP-dependent synthetase/ligase" evidence="2">
    <location>
        <begin position="40"/>
        <end position="417"/>
    </location>
</feature>
<evidence type="ECO:0000259" key="2">
    <source>
        <dbReference type="Pfam" id="PF00501"/>
    </source>
</evidence>
<keyword evidence="1" id="KW-0472">Membrane</keyword>
<dbReference type="STRING" id="39966.A0A369J713"/>
<evidence type="ECO:0000313" key="5">
    <source>
        <dbReference type="Proteomes" id="UP000076154"/>
    </source>
</evidence>
<dbReference type="InterPro" id="IPR000873">
    <property type="entry name" value="AMP-dep_synth/lig_dom"/>
</dbReference>
<reference evidence="4" key="1">
    <citation type="submission" date="2018-04" db="EMBL/GenBank/DDBJ databases">
        <title>Whole genome sequencing of Hypsizygus marmoreus.</title>
        <authorList>
            <person name="Choi I.-G."/>
            <person name="Min B."/>
            <person name="Kim J.-G."/>
            <person name="Kim S."/>
            <person name="Oh Y.-L."/>
            <person name="Kong W.-S."/>
            <person name="Park H."/>
            <person name="Jeong J."/>
            <person name="Song E.-S."/>
        </authorList>
    </citation>
    <scope>NUCLEOTIDE SEQUENCE [LARGE SCALE GENOMIC DNA]</scope>
    <source>
        <strain evidence="4">51987-8</strain>
    </source>
</reference>
<keyword evidence="1" id="KW-0812">Transmembrane</keyword>
<comment type="caution">
    <text evidence="4">The sequence shown here is derived from an EMBL/GenBank/DDBJ whole genome shotgun (WGS) entry which is preliminary data.</text>
</comment>
<dbReference type="InParanoid" id="A0A369J713"/>
<dbReference type="PROSITE" id="PS00455">
    <property type="entry name" value="AMP_BINDING"/>
    <property type="match status" value="1"/>
</dbReference>
<keyword evidence="5" id="KW-1185">Reference proteome</keyword>
<proteinExistence type="predicted"/>
<dbReference type="SUPFAM" id="SSF56801">
    <property type="entry name" value="Acetyl-CoA synthetase-like"/>
    <property type="match status" value="1"/>
</dbReference>
<keyword evidence="1" id="KW-1133">Transmembrane helix</keyword>
<feature type="domain" description="AMP-binding enzyme C-terminal" evidence="3">
    <location>
        <begin position="467"/>
        <end position="554"/>
    </location>
</feature>